<sequence>MMEENIFRSDFGKNCQVMQGKGRYFTTQTGFALPLNSPLTKIFDTQLIKFRDGGLISRAWRHWQPMVTHCNVQRVVAIELNHLFTAFLLLLLGMVLAVVIIPCERLHWKVVGKRNTLRVQQIQAEQQKGLFTLPPQAHTIPSMDSNDVSFTNRFHYTTEYSPPLAPLDTM</sequence>
<dbReference type="PANTHER" id="PTHR42643">
    <property type="entry name" value="IONOTROPIC RECEPTOR 20A-RELATED"/>
    <property type="match status" value="1"/>
</dbReference>
<keyword evidence="5 8" id="KW-0472">Membrane</keyword>
<evidence type="ECO:0000256" key="3">
    <source>
        <dbReference type="ARBA" id="ARBA00022692"/>
    </source>
</evidence>
<dbReference type="EMBL" id="JACEEZ010025849">
    <property type="protein sequence ID" value="KAG0696904.1"/>
    <property type="molecule type" value="Genomic_DNA"/>
</dbReference>
<evidence type="ECO:0000256" key="5">
    <source>
        <dbReference type="ARBA" id="ARBA00023136"/>
    </source>
</evidence>
<evidence type="ECO:0000256" key="7">
    <source>
        <dbReference type="ARBA" id="ARBA00023180"/>
    </source>
</evidence>
<name>A0A8J8WAD4_CHIOP</name>
<keyword evidence="6" id="KW-0675">Receptor</keyword>
<dbReference type="GO" id="GO:0005886">
    <property type="term" value="C:plasma membrane"/>
    <property type="evidence" value="ECO:0007669"/>
    <property type="project" value="UniProtKB-SubCell"/>
</dbReference>
<protein>
    <submittedName>
        <fullName evidence="9">Uncharacterized protein</fullName>
    </submittedName>
</protein>
<keyword evidence="10" id="KW-1185">Reference proteome</keyword>
<dbReference type="AlphaFoldDB" id="A0A8J8WAD4"/>
<dbReference type="SUPFAM" id="SSF53850">
    <property type="entry name" value="Periplasmic binding protein-like II"/>
    <property type="match status" value="1"/>
</dbReference>
<dbReference type="OrthoDB" id="6117597at2759"/>
<comment type="caution">
    <text evidence="9">The sequence shown here is derived from an EMBL/GenBank/DDBJ whole genome shotgun (WGS) entry which is preliminary data.</text>
</comment>
<keyword evidence="3 8" id="KW-0812">Transmembrane</keyword>
<accession>A0A8J8WAD4</accession>
<gene>
    <name evidence="9" type="ORF">GWK47_000243</name>
</gene>
<feature type="transmembrane region" description="Helical" evidence="8">
    <location>
        <begin position="83"/>
        <end position="103"/>
    </location>
</feature>
<keyword evidence="2" id="KW-1003">Cell membrane</keyword>
<proteinExistence type="predicted"/>
<dbReference type="Proteomes" id="UP000770661">
    <property type="component" value="Unassembled WGS sequence"/>
</dbReference>
<evidence type="ECO:0000256" key="1">
    <source>
        <dbReference type="ARBA" id="ARBA00004651"/>
    </source>
</evidence>
<dbReference type="PANTHER" id="PTHR42643:SF24">
    <property type="entry name" value="IONOTROPIC RECEPTOR 60A"/>
    <property type="match status" value="1"/>
</dbReference>
<dbReference type="InterPro" id="IPR052192">
    <property type="entry name" value="Insect_Ionotropic_Sensory_Rcpt"/>
</dbReference>
<evidence type="ECO:0000256" key="6">
    <source>
        <dbReference type="ARBA" id="ARBA00023170"/>
    </source>
</evidence>
<reference evidence="9" key="1">
    <citation type="submission" date="2020-07" db="EMBL/GenBank/DDBJ databases">
        <title>The High-quality genome of the commercially important snow crab, Chionoecetes opilio.</title>
        <authorList>
            <person name="Jeong J.-H."/>
            <person name="Ryu S."/>
        </authorList>
    </citation>
    <scope>NUCLEOTIDE SEQUENCE</scope>
    <source>
        <strain evidence="9">MADBK_172401_WGS</strain>
        <tissue evidence="9">Digestive gland</tissue>
    </source>
</reference>
<comment type="subcellular location">
    <subcellularLocation>
        <location evidence="1">Cell membrane</location>
        <topology evidence="1">Multi-pass membrane protein</topology>
    </subcellularLocation>
</comment>
<keyword evidence="7" id="KW-0325">Glycoprotein</keyword>
<evidence type="ECO:0000313" key="10">
    <source>
        <dbReference type="Proteomes" id="UP000770661"/>
    </source>
</evidence>
<evidence type="ECO:0000256" key="2">
    <source>
        <dbReference type="ARBA" id="ARBA00022475"/>
    </source>
</evidence>
<organism evidence="9 10">
    <name type="scientific">Chionoecetes opilio</name>
    <name type="common">Atlantic snow crab</name>
    <name type="synonym">Cancer opilio</name>
    <dbReference type="NCBI Taxonomy" id="41210"/>
    <lineage>
        <taxon>Eukaryota</taxon>
        <taxon>Metazoa</taxon>
        <taxon>Ecdysozoa</taxon>
        <taxon>Arthropoda</taxon>
        <taxon>Crustacea</taxon>
        <taxon>Multicrustacea</taxon>
        <taxon>Malacostraca</taxon>
        <taxon>Eumalacostraca</taxon>
        <taxon>Eucarida</taxon>
        <taxon>Decapoda</taxon>
        <taxon>Pleocyemata</taxon>
        <taxon>Brachyura</taxon>
        <taxon>Eubrachyura</taxon>
        <taxon>Majoidea</taxon>
        <taxon>Majidae</taxon>
        <taxon>Chionoecetes</taxon>
    </lineage>
</organism>
<keyword evidence="4 8" id="KW-1133">Transmembrane helix</keyword>
<evidence type="ECO:0000313" key="9">
    <source>
        <dbReference type="EMBL" id="KAG0696904.1"/>
    </source>
</evidence>
<evidence type="ECO:0000256" key="4">
    <source>
        <dbReference type="ARBA" id="ARBA00022989"/>
    </source>
</evidence>
<evidence type="ECO:0000256" key="8">
    <source>
        <dbReference type="SAM" id="Phobius"/>
    </source>
</evidence>